<dbReference type="EMBL" id="SRLO01000410">
    <property type="protein sequence ID" value="TNN57235.1"/>
    <property type="molecule type" value="Genomic_DNA"/>
</dbReference>
<proteinExistence type="predicted"/>
<sequence>MNHRDGPLRKDDQMAEHDARVLFLIGQKLPVGFFHIKEQTTSSLQKVSAQRLPLLTRPSARQHQTEAVGF</sequence>
<gene>
    <name evidence="1" type="ORF">EYF80_032569</name>
</gene>
<dbReference type="AlphaFoldDB" id="A0A4Z2GVW3"/>
<evidence type="ECO:0000313" key="1">
    <source>
        <dbReference type="EMBL" id="TNN57235.1"/>
    </source>
</evidence>
<dbReference type="Proteomes" id="UP000314294">
    <property type="component" value="Unassembled WGS sequence"/>
</dbReference>
<keyword evidence="2" id="KW-1185">Reference proteome</keyword>
<evidence type="ECO:0000313" key="2">
    <source>
        <dbReference type="Proteomes" id="UP000314294"/>
    </source>
</evidence>
<protein>
    <submittedName>
        <fullName evidence="1">Uncharacterized protein</fullName>
    </submittedName>
</protein>
<organism evidence="1 2">
    <name type="scientific">Liparis tanakae</name>
    <name type="common">Tanaka's snailfish</name>
    <dbReference type="NCBI Taxonomy" id="230148"/>
    <lineage>
        <taxon>Eukaryota</taxon>
        <taxon>Metazoa</taxon>
        <taxon>Chordata</taxon>
        <taxon>Craniata</taxon>
        <taxon>Vertebrata</taxon>
        <taxon>Euteleostomi</taxon>
        <taxon>Actinopterygii</taxon>
        <taxon>Neopterygii</taxon>
        <taxon>Teleostei</taxon>
        <taxon>Neoteleostei</taxon>
        <taxon>Acanthomorphata</taxon>
        <taxon>Eupercaria</taxon>
        <taxon>Perciformes</taxon>
        <taxon>Cottioidei</taxon>
        <taxon>Cottales</taxon>
        <taxon>Liparidae</taxon>
        <taxon>Liparis</taxon>
    </lineage>
</organism>
<name>A0A4Z2GVW3_9TELE</name>
<accession>A0A4Z2GVW3</accession>
<reference evidence="1 2" key="1">
    <citation type="submission" date="2019-03" db="EMBL/GenBank/DDBJ databases">
        <title>First draft genome of Liparis tanakae, snailfish: a comprehensive survey of snailfish specific genes.</title>
        <authorList>
            <person name="Kim W."/>
            <person name="Song I."/>
            <person name="Jeong J.-H."/>
            <person name="Kim D."/>
            <person name="Kim S."/>
            <person name="Ryu S."/>
            <person name="Song J.Y."/>
            <person name="Lee S.K."/>
        </authorList>
    </citation>
    <scope>NUCLEOTIDE SEQUENCE [LARGE SCALE GENOMIC DNA]</scope>
    <source>
        <tissue evidence="1">Muscle</tissue>
    </source>
</reference>
<comment type="caution">
    <text evidence="1">The sequence shown here is derived from an EMBL/GenBank/DDBJ whole genome shotgun (WGS) entry which is preliminary data.</text>
</comment>